<gene>
    <name evidence="1" type="ORF">NMP03_08595</name>
</gene>
<keyword evidence="2" id="KW-1185">Reference proteome</keyword>
<dbReference type="RefSeq" id="WP_256504951.1">
    <property type="nucleotide sequence ID" value="NZ_CP101740.1"/>
</dbReference>
<evidence type="ECO:0000313" key="2">
    <source>
        <dbReference type="Proteomes" id="UP001058533"/>
    </source>
</evidence>
<organism evidence="1 2">
    <name type="scientific">Sphingomonas qomolangmaensis</name>
    <dbReference type="NCBI Taxonomy" id="2918765"/>
    <lineage>
        <taxon>Bacteria</taxon>
        <taxon>Pseudomonadati</taxon>
        <taxon>Pseudomonadota</taxon>
        <taxon>Alphaproteobacteria</taxon>
        <taxon>Sphingomonadales</taxon>
        <taxon>Sphingomonadaceae</taxon>
        <taxon>Sphingomonas</taxon>
    </lineage>
</organism>
<name>A0ABY5L6Q4_9SPHN</name>
<proteinExistence type="predicted"/>
<evidence type="ECO:0008006" key="3">
    <source>
        <dbReference type="Google" id="ProtNLM"/>
    </source>
</evidence>
<evidence type="ECO:0000313" key="1">
    <source>
        <dbReference type="EMBL" id="UUL81288.1"/>
    </source>
</evidence>
<dbReference type="Proteomes" id="UP001058533">
    <property type="component" value="Chromosome"/>
</dbReference>
<accession>A0ABY5L6Q4</accession>
<reference evidence="1" key="1">
    <citation type="submission" date="2022-07" db="EMBL/GenBank/DDBJ databases">
        <title>Sphingomonas sp. nov., a novel bacterium isolated from the north slope of the Mount Everest.</title>
        <authorList>
            <person name="Cui X."/>
            <person name="Liu Y."/>
        </authorList>
    </citation>
    <scope>NUCLEOTIDE SEQUENCE</scope>
    <source>
        <strain evidence="1">S5-59</strain>
    </source>
</reference>
<protein>
    <recommendedName>
        <fullName evidence="3">Efflux transporter periplasmic adaptor subunit</fullName>
    </recommendedName>
</protein>
<sequence length="45" mass="4811">MSRSLVILVVVIVLLVGGLFYLSGRDATKAPVTVEKVVPLENLSN</sequence>
<dbReference type="EMBL" id="CP101740">
    <property type="protein sequence ID" value="UUL81288.1"/>
    <property type="molecule type" value="Genomic_DNA"/>
</dbReference>